<dbReference type="PRINTS" id="PR01165">
    <property type="entry name" value="CYCOXIDASEI"/>
</dbReference>
<dbReference type="PROSITE" id="PS00077">
    <property type="entry name" value="COX1_CUB"/>
    <property type="match status" value="1"/>
</dbReference>
<dbReference type="PANTHER" id="PTHR10422">
    <property type="entry name" value="CYTOCHROME C OXIDASE SUBUNIT 1"/>
    <property type="match status" value="1"/>
</dbReference>
<evidence type="ECO:0000313" key="12">
    <source>
        <dbReference type="Proteomes" id="UP001212803"/>
    </source>
</evidence>
<protein>
    <submittedName>
        <fullName evidence="11">Cbb3-type cytochrome c oxidase subunit I</fullName>
    </submittedName>
</protein>
<feature type="transmembrane region" description="Helical" evidence="9">
    <location>
        <begin position="258"/>
        <end position="286"/>
    </location>
</feature>
<proteinExistence type="inferred from homology"/>
<accession>A0ABY7MAM4</accession>
<keyword evidence="8" id="KW-0479">Metal-binding</keyword>
<feature type="transmembrane region" description="Helical" evidence="9">
    <location>
        <begin position="178"/>
        <end position="200"/>
    </location>
</feature>
<reference evidence="11 12" key="1">
    <citation type="journal article" date="2023" name="ISME J.">
        <title>Thermophilic Dehalococcoidia with unusual traits shed light on an unexpected past.</title>
        <authorList>
            <person name="Palmer M."/>
            <person name="Covington J.K."/>
            <person name="Zhou E.M."/>
            <person name="Thomas S.C."/>
            <person name="Habib N."/>
            <person name="Seymour C.O."/>
            <person name="Lai D."/>
            <person name="Johnston J."/>
            <person name="Hashimi A."/>
            <person name="Jiao J.Y."/>
            <person name="Muok A.R."/>
            <person name="Liu L."/>
            <person name="Xian W.D."/>
            <person name="Zhi X.Y."/>
            <person name="Li M.M."/>
            <person name="Silva L.P."/>
            <person name="Bowen B.P."/>
            <person name="Louie K."/>
            <person name="Briegel A."/>
            <person name="Pett-Ridge J."/>
            <person name="Weber P.K."/>
            <person name="Tocheva E.I."/>
            <person name="Woyke T."/>
            <person name="Northen T.R."/>
            <person name="Mayali X."/>
            <person name="Li W.J."/>
            <person name="Hedlund B.P."/>
        </authorList>
    </citation>
    <scope>NUCLEOTIDE SEQUENCE [LARGE SCALE GENOMIC DNA]</scope>
    <source>
        <strain evidence="11 12">YIM 72310</strain>
    </source>
</reference>
<feature type="transmembrane region" description="Helical" evidence="9">
    <location>
        <begin position="220"/>
        <end position="246"/>
    </location>
</feature>
<dbReference type="EMBL" id="CP115149">
    <property type="protein sequence ID" value="WBL37137.1"/>
    <property type="molecule type" value="Genomic_DNA"/>
</dbReference>
<evidence type="ECO:0000256" key="3">
    <source>
        <dbReference type="ARBA" id="ARBA00022692"/>
    </source>
</evidence>
<feature type="transmembrane region" description="Helical" evidence="9">
    <location>
        <begin position="444"/>
        <end position="470"/>
    </location>
</feature>
<dbReference type="Proteomes" id="UP001212803">
    <property type="component" value="Chromosome"/>
</dbReference>
<keyword evidence="3 8" id="KW-0812">Transmembrane</keyword>
<keyword evidence="4 8" id="KW-0249">Electron transport</keyword>
<keyword evidence="8" id="KW-0408">Iron</keyword>
<evidence type="ECO:0000256" key="8">
    <source>
        <dbReference type="RuleBase" id="RU000370"/>
    </source>
</evidence>
<feature type="transmembrane region" description="Helical" evidence="9">
    <location>
        <begin position="482"/>
        <end position="503"/>
    </location>
</feature>
<feature type="transmembrane region" description="Helical" evidence="9">
    <location>
        <begin position="139"/>
        <end position="166"/>
    </location>
</feature>
<comment type="function">
    <text evidence="7">Cytochrome c oxidase is the component of the respiratory chain that catalyzes the reduction of oxygen to water. Subunits 1-3 form the functional core of the enzyme complex. CO I is the catalytic subunit of the enzyme. Electrons originating in cytochrome c are transferred via the copper A center of subunit 2 and heme A of subunit 1 to the bimetallic center formed by heme A3 and copper B.</text>
</comment>
<feature type="transmembrane region" description="Helical" evidence="9">
    <location>
        <begin position="12"/>
        <end position="32"/>
    </location>
</feature>
<keyword evidence="5 9" id="KW-1133">Transmembrane helix</keyword>
<feature type="transmembrane region" description="Helical" evidence="9">
    <location>
        <begin position="309"/>
        <end position="333"/>
    </location>
</feature>
<organism evidence="11 12">
    <name type="scientific">Tepidiforma flava</name>
    <dbReference type="NCBI Taxonomy" id="3004094"/>
    <lineage>
        <taxon>Bacteria</taxon>
        <taxon>Bacillati</taxon>
        <taxon>Chloroflexota</taxon>
        <taxon>Tepidiformia</taxon>
        <taxon>Tepidiformales</taxon>
        <taxon>Tepidiformaceae</taxon>
        <taxon>Tepidiforma</taxon>
    </lineage>
</organism>
<gene>
    <name evidence="11" type="ORF">O0235_06095</name>
</gene>
<evidence type="ECO:0000259" key="10">
    <source>
        <dbReference type="PROSITE" id="PS50855"/>
    </source>
</evidence>
<dbReference type="Pfam" id="PF00115">
    <property type="entry name" value="COX1"/>
    <property type="match status" value="1"/>
</dbReference>
<dbReference type="Gene3D" id="1.20.210.10">
    <property type="entry name" value="Cytochrome c oxidase-like, subunit I domain"/>
    <property type="match status" value="1"/>
</dbReference>
<evidence type="ECO:0000256" key="5">
    <source>
        <dbReference type="ARBA" id="ARBA00022989"/>
    </source>
</evidence>
<keyword evidence="2 8" id="KW-0679">Respiratory chain</keyword>
<dbReference type="RefSeq" id="WP_270057651.1">
    <property type="nucleotide sequence ID" value="NZ_CP115149.1"/>
</dbReference>
<name>A0ABY7MAM4_9CHLR</name>
<comment type="similarity">
    <text evidence="8">Belongs to the heme-copper respiratory oxidase family.</text>
</comment>
<dbReference type="SUPFAM" id="SSF81442">
    <property type="entry name" value="Cytochrome c oxidase subunit I-like"/>
    <property type="match status" value="1"/>
</dbReference>
<evidence type="ECO:0000256" key="1">
    <source>
        <dbReference type="ARBA" id="ARBA00004141"/>
    </source>
</evidence>
<evidence type="ECO:0000256" key="7">
    <source>
        <dbReference type="ARBA" id="ARBA00025218"/>
    </source>
</evidence>
<comment type="subcellular location">
    <subcellularLocation>
        <location evidence="1">Membrane</location>
        <topology evidence="1">Multi-pass membrane protein</topology>
    </subcellularLocation>
</comment>
<evidence type="ECO:0000256" key="2">
    <source>
        <dbReference type="ARBA" id="ARBA00022660"/>
    </source>
</evidence>
<dbReference type="InterPro" id="IPR000883">
    <property type="entry name" value="Cyt_C_Oxase_1"/>
</dbReference>
<dbReference type="InterPro" id="IPR023615">
    <property type="entry name" value="Cyt_c_Oxase_su1_BS"/>
</dbReference>
<dbReference type="InterPro" id="IPR023616">
    <property type="entry name" value="Cyt_c_oxase-like_su1_dom"/>
</dbReference>
<feature type="transmembrane region" description="Helical" evidence="9">
    <location>
        <begin position="44"/>
        <end position="65"/>
    </location>
</feature>
<evidence type="ECO:0000256" key="4">
    <source>
        <dbReference type="ARBA" id="ARBA00022982"/>
    </source>
</evidence>
<feature type="transmembrane region" description="Helical" evidence="9">
    <location>
        <begin position="345"/>
        <end position="366"/>
    </location>
</feature>
<dbReference type="PROSITE" id="PS50855">
    <property type="entry name" value="COX1"/>
    <property type="match status" value="1"/>
</dbReference>
<dbReference type="InterPro" id="IPR036927">
    <property type="entry name" value="Cyt_c_oxase-like_su1_sf"/>
</dbReference>
<keyword evidence="8" id="KW-0349">Heme</keyword>
<feature type="transmembrane region" description="Helical" evidence="9">
    <location>
        <begin position="412"/>
        <end position="432"/>
    </location>
</feature>
<keyword evidence="8" id="KW-0813">Transport</keyword>
<dbReference type="PANTHER" id="PTHR10422:SF18">
    <property type="entry name" value="CYTOCHROME C OXIDASE SUBUNIT 1"/>
    <property type="match status" value="1"/>
</dbReference>
<feature type="domain" description="Cytochrome oxidase subunit I profile" evidence="10">
    <location>
        <begin position="76"/>
        <end position="585"/>
    </location>
</feature>
<feature type="transmembrane region" description="Helical" evidence="9">
    <location>
        <begin position="378"/>
        <end position="400"/>
    </location>
</feature>
<feature type="transmembrane region" description="Helical" evidence="9">
    <location>
        <begin position="523"/>
        <end position="543"/>
    </location>
</feature>
<keyword evidence="6 9" id="KW-0472">Membrane</keyword>
<evidence type="ECO:0000256" key="9">
    <source>
        <dbReference type="SAM" id="Phobius"/>
    </source>
</evidence>
<keyword evidence="12" id="KW-1185">Reference proteome</keyword>
<evidence type="ECO:0000256" key="6">
    <source>
        <dbReference type="ARBA" id="ARBA00023136"/>
    </source>
</evidence>
<sequence>MYAVKSVAGAMGLGLIGFYLGLGIVAVLRWLFGYPDPWGGEINIIGGWVLGVFLWLMGIGMWGMWGREWFGLKTYQRNLPGWQRYFTFNTDHKVIGIQYLVTFMVVFFLAGALAMLMRAELAQSGNQFLSNSQYNGTMGLHGILMVAVAVAAVIGGIGNYAVPLMIGAQDMAFPRLNALTFWLVPPVAVGLLATPFLGGIEHGWTAYPPLSVFTNSSQVLFSLSIITFGLTSILGALNFIVTIIYMRAPGLTWGRLPIFVWSMFATSWIALLYTQGFAAALLLILLDRLGFSFFEASTGGDPLLYQHVFWFYSHPAVYIMVLPGFGLALEIIAHFSRKPLFAYKYAVAAFLGILGLSGVVWAHHMFTSGMPNYLHGPFLVATELISIPTGLIFLSALGTIWLGRLWLKPPMLFALAVIFNFACGGVTGIFLADVPTDIHLQDTYFVVAHFHYTIVGGEIFALFAAIYYYFPKMTGRMYSERLAKLHFWWMFIGFNATFFLMHLPGIKGMNRRIADFQSELDPLNLTISLAAFLLGASFLVFIWNMVYSWVRGPVAEANPWQVRTLEWQTTSPPPHENFPAPPVVRGGPYDYGVPGSIHATFPSAPSAGFAGAPAGGGQ</sequence>
<evidence type="ECO:0000313" key="11">
    <source>
        <dbReference type="EMBL" id="WBL37137.1"/>
    </source>
</evidence>
<feature type="transmembrane region" description="Helical" evidence="9">
    <location>
        <begin position="99"/>
        <end position="119"/>
    </location>
</feature>